<reference evidence="2 3" key="1">
    <citation type="submission" date="2021-08" db="EMBL/GenBank/DDBJ databases">
        <title>Draft Genome Sequence of Phanerochaete sordida strain YK-624.</title>
        <authorList>
            <person name="Mori T."/>
            <person name="Dohra H."/>
            <person name="Suzuki T."/>
            <person name="Kawagishi H."/>
            <person name="Hirai H."/>
        </authorList>
    </citation>
    <scope>NUCLEOTIDE SEQUENCE [LARGE SCALE GENOMIC DNA]</scope>
    <source>
        <strain evidence="2 3">YK-624</strain>
    </source>
</reference>
<sequence>MQQTLAAALLVRTRELEQRLAHYEAQDQPSAQVPGVDFDPAAVPELPFLSSWQPTPLASTFTLGVFPDDAIPPAASGSDTSSGSDRSSSPGEQRILESLNYALFQDIVPQPNERSGLVCESTYQLRALFLKHQIQFGFYLRESKLNAIRSGDFSGRVIHPALVHAAQLLGSLLWRVHTKTPVTVINEDVEIGAVLNSLGNPPDPITLVIVYGLLAWYNLYLRQVDLGRDYLAKAAQVIVSRNMMVIPPWMNDVLAIEEPDDDVKEYVTVVGQYVYKNKVAHMVLGLPSHLDEEYDQQVKSLTFMQPWLAKHSVVLMRSKSMMLLVEALRLSQLRAAAAAVALPAGRAIEDIPLPAGWYTQYWETLEEVTSHAALLYPQMLQASLCLDPQHALGLKVGLLIVLAAEVELHRLPGTHHSESRQKALCVILDVIGLAKGLKDEDYALLDPVLGLCYTIVANAIRNDRELLIGVAERQEVDPNEQEAFNVLINSAQQLSTKLPYVEYSLQALCEMASTSAAMLH</sequence>
<comment type="caution">
    <text evidence="2">The sequence shown here is derived from an EMBL/GenBank/DDBJ whole genome shotgun (WGS) entry which is preliminary data.</text>
</comment>
<dbReference type="EMBL" id="BPQB01000046">
    <property type="protein sequence ID" value="GJE95122.1"/>
    <property type="molecule type" value="Genomic_DNA"/>
</dbReference>
<dbReference type="OrthoDB" id="2017365at2759"/>
<gene>
    <name evidence="2" type="ORF">PsYK624_113030</name>
</gene>
<accession>A0A9P3GGD9</accession>
<organism evidence="2 3">
    <name type="scientific">Phanerochaete sordida</name>
    <dbReference type="NCBI Taxonomy" id="48140"/>
    <lineage>
        <taxon>Eukaryota</taxon>
        <taxon>Fungi</taxon>
        <taxon>Dikarya</taxon>
        <taxon>Basidiomycota</taxon>
        <taxon>Agaricomycotina</taxon>
        <taxon>Agaricomycetes</taxon>
        <taxon>Polyporales</taxon>
        <taxon>Phanerochaetaceae</taxon>
        <taxon>Phanerochaete</taxon>
    </lineage>
</organism>
<protein>
    <submittedName>
        <fullName evidence="2">Uncharacterized protein</fullName>
    </submittedName>
</protein>
<dbReference type="AlphaFoldDB" id="A0A9P3GGD9"/>
<feature type="compositionally biased region" description="Low complexity" evidence="1">
    <location>
        <begin position="76"/>
        <end position="89"/>
    </location>
</feature>
<keyword evidence="3" id="KW-1185">Reference proteome</keyword>
<name>A0A9P3GGD9_9APHY</name>
<evidence type="ECO:0000256" key="1">
    <source>
        <dbReference type="SAM" id="MobiDB-lite"/>
    </source>
</evidence>
<dbReference type="Proteomes" id="UP000703269">
    <property type="component" value="Unassembled WGS sequence"/>
</dbReference>
<proteinExistence type="predicted"/>
<feature type="region of interest" description="Disordered" evidence="1">
    <location>
        <begin position="72"/>
        <end position="91"/>
    </location>
</feature>
<evidence type="ECO:0000313" key="2">
    <source>
        <dbReference type="EMBL" id="GJE95122.1"/>
    </source>
</evidence>
<evidence type="ECO:0000313" key="3">
    <source>
        <dbReference type="Proteomes" id="UP000703269"/>
    </source>
</evidence>